<dbReference type="PANTHER" id="PTHR40072">
    <property type="entry name" value="MOLYBDOPTERIN-GUANINE DINUCLEOTIDE BIOSYNTHESIS ADAPTER PROTEIN-RELATED"/>
    <property type="match status" value="1"/>
</dbReference>
<dbReference type="Proteomes" id="UP000070578">
    <property type="component" value="Unassembled WGS sequence"/>
</dbReference>
<reference evidence="2 3" key="1">
    <citation type="submission" date="2016-02" db="EMBL/GenBank/DDBJ databases">
        <authorList>
            <person name="Wen L."/>
            <person name="He K."/>
            <person name="Yang H."/>
        </authorList>
    </citation>
    <scope>NUCLEOTIDE SEQUENCE [LARGE SCALE GENOMIC DNA]</scope>
    <source>
        <strain evidence="2">ShG14-8</strain>
    </source>
</reference>
<dbReference type="NCBIfam" id="TIGR00176">
    <property type="entry name" value="mobB"/>
    <property type="match status" value="1"/>
</dbReference>
<feature type="domain" description="Molybdopterin-guanine dinucleotide biosynthesis protein B (MobB)" evidence="1">
    <location>
        <begin position="21"/>
        <end position="155"/>
    </location>
</feature>
<proteinExistence type="predicted"/>
<evidence type="ECO:0000313" key="3">
    <source>
        <dbReference type="Proteomes" id="UP000070578"/>
    </source>
</evidence>
<dbReference type="EMBL" id="LSLI01000014">
    <property type="protein sequence ID" value="KXS32966.1"/>
    <property type="molecule type" value="Genomic_DNA"/>
</dbReference>
<gene>
    <name evidence="2" type="ORF">AWT59_0893</name>
</gene>
<name>A0A139BVF4_9PROT</name>
<reference evidence="2 3" key="2">
    <citation type="submission" date="2016-03" db="EMBL/GenBank/DDBJ databases">
        <title>New uncultured bacterium of the family Gallionellaceae from acid mine drainage: description and reconstruction of genome based on metagenomic analysis of microbial community.</title>
        <authorList>
            <person name="Kadnikov V."/>
            <person name="Ivasenko D."/>
            <person name="Beletsky A."/>
            <person name="Mardanov A."/>
            <person name="Danilova E."/>
            <person name="Pimenov N."/>
            <person name="Karnachuk O."/>
            <person name="Ravin N."/>
        </authorList>
    </citation>
    <scope>NUCLEOTIDE SEQUENCE [LARGE SCALE GENOMIC DNA]</scope>
    <source>
        <strain evidence="2">ShG14-8</strain>
    </source>
</reference>
<dbReference type="Pfam" id="PF03205">
    <property type="entry name" value="MobB"/>
    <property type="match status" value="1"/>
</dbReference>
<accession>A0A139BVF4</accession>
<sequence length="184" mass="19989">MSAISKDIPSSDSLAKHPPLFIFVGHSGSGKTTLIEKLLRELSGRGLRVATIKHAHHKVVLDTPGKDSWRYKQAGAVMSMLVTSSELQLVADAPVDRNGRREPEQLARRFLGEADLVLAEGFSHAAGVKIEVLRRECTAVPRCAIGDGLIAMASDVAEAYPELPHFSLDDIGGIVQFMLDYSRD</sequence>
<dbReference type="AlphaFoldDB" id="A0A139BVF4"/>
<dbReference type="InterPro" id="IPR004435">
    <property type="entry name" value="MobB_dom"/>
</dbReference>
<evidence type="ECO:0000313" key="2">
    <source>
        <dbReference type="EMBL" id="KXS32966.1"/>
    </source>
</evidence>
<dbReference type="GO" id="GO:0005525">
    <property type="term" value="F:GTP binding"/>
    <property type="evidence" value="ECO:0007669"/>
    <property type="project" value="InterPro"/>
</dbReference>
<organism evidence="2 3">
    <name type="scientific">Candidatus Gallionella acididurans</name>
    <dbReference type="NCBI Taxonomy" id="1796491"/>
    <lineage>
        <taxon>Bacteria</taxon>
        <taxon>Pseudomonadati</taxon>
        <taxon>Pseudomonadota</taxon>
        <taxon>Betaproteobacteria</taxon>
        <taxon>Nitrosomonadales</taxon>
        <taxon>Gallionellaceae</taxon>
        <taxon>Gallionella</taxon>
    </lineage>
</organism>
<dbReference type="GO" id="GO:0006777">
    <property type="term" value="P:Mo-molybdopterin cofactor biosynthetic process"/>
    <property type="evidence" value="ECO:0007669"/>
    <property type="project" value="InterPro"/>
</dbReference>
<dbReference type="CDD" id="cd03116">
    <property type="entry name" value="MobB"/>
    <property type="match status" value="1"/>
</dbReference>
<dbReference type="PANTHER" id="PTHR40072:SF1">
    <property type="entry name" value="MOLYBDOPTERIN-GUANINE DINUCLEOTIDE BIOSYNTHESIS ADAPTER PROTEIN"/>
    <property type="match status" value="1"/>
</dbReference>
<protein>
    <submittedName>
        <fullName evidence="2">Molybdopterin-guanine dinucleotide biosynthesis protein B</fullName>
    </submittedName>
</protein>
<dbReference type="SUPFAM" id="SSF52540">
    <property type="entry name" value="P-loop containing nucleoside triphosphate hydrolases"/>
    <property type="match status" value="1"/>
</dbReference>
<dbReference type="InterPro" id="IPR027417">
    <property type="entry name" value="P-loop_NTPase"/>
</dbReference>
<dbReference type="Gene3D" id="3.40.50.300">
    <property type="entry name" value="P-loop containing nucleotide triphosphate hydrolases"/>
    <property type="match status" value="1"/>
</dbReference>
<evidence type="ECO:0000259" key="1">
    <source>
        <dbReference type="Pfam" id="PF03205"/>
    </source>
</evidence>
<comment type="caution">
    <text evidence="2">The sequence shown here is derived from an EMBL/GenBank/DDBJ whole genome shotgun (WGS) entry which is preliminary data.</text>
</comment>
<dbReference type="InterPro" id="IPR052539">
    <property type="entry name" value="MGD_biosynthesis_adapter"/>
</dbReference>